<dbReference type="PANTHER" id="PTHR10270:SF161">
    <property type="entry name" value="SEX-DETERMINING REGION Y PROTEIN"/>
    <property type="match status" value="1"/>
</dbReference>
<gene>
    <name evidence="6" type="ORF">MVEN_01925900</name>
</gene>
<dbReference type="OrthoDB" id="6247875at2759"/>
<dbReference type="InterPro" id="IPR009071">
    <property type="entry name" value="HMG_box_dom"/>
</dbReference>
<feature type="compositionally biased region" description="Basic and acidic residues" evidence="4">
    <location>
        <begin position="100"/>
        <end position="113"/>
    </location>
</feature>
<dbReference type="GO" id="GO:0005634">
    <property type="term" value="C:nucleus"/>
    <property type="evidence" value="ECO:0007669"/>
    <property type="project" value="UniProtKB-UniRule"/>
</dbReference>
<evidence type="ECO:0000313" key="7">
    <source>
        <dbReference type="Proteomes" id="UP000620124"/>
    </source>
</evidence>
<feature type="compositionally biased region" description="Polar residues" evidence="4">
    <location>
        <begin position="19"/>
        <end position="34"/>
    </location>
</feature>
<evidence type="ECO:0000256" key="2">
    <source>
        <dbReference type="ARBA" id="ARBA00023163"/>
    </source>
</evidence>
<dbReference type="Pfam" id="PF00505">
    <property type="entry name" value="HMG_box"/>
    <property type="match status" value="1"/>
</dbReference>
<comment type="caution">
    <text evidence="6">The sequence shown here is derived from an EMBL/GenBank/DDBJ whole genome shotgun (WGS) entry which is preliminary data.</text>
</comment>
<evidence type="ECO:0000256" key="3">
    <source>
        <dbReference type="PROSITE-ProRule" id="PRU00267"/>
    </source>
</evidence>
<feature type="compositionally biased region" description="Low complexity" evidence="4">
    <location>
        <begin position="177"/>
        <end position="188"/>
    </location>
</feature>
<feature type="DNA-binding region" description="HMG box" evidence="3">
    <location>
        <begin position="45"/>
        <end position="116"/>
    </location>
</feature>
<feature type="domain" description="HMG box" evidence="5">
    <location>
        <begin position="45"/>
        <end position="116"/>
    </location>
</feature>
<keyword evidence="3" id="KW-0539">Nucleus</keyword>
<sequence>MHDDDGCNLKNDLDHSDPGTVQGSNIGPTFQRPSSHARKRSEKHIPRPSNAFMCYRSEFCEQNKQLPEEDIVTNHRIVSQLAGKAWRALSPIEKKRYEDMAEEKKREHFEKYPGYRYAPAASGAERKGSKGKKRKAADDDFDYEERVPQSKRRKSRRESVVDAHSSLALVASPHEGSSFAPPARSSAPSPEPPRSQTPELSPGSSFSQSPDSHPLLHTPTPALALPQASDEDDGFVPTSEIPPLDLYATTSEKKIPIARSQRPCSFEEVSSQFFKAGVPSQTRDQCMWYPGPFHNDGTYNKELAVIAPTVAAAEDEVEVRPINYEEVQFTNPFAMEMSDLIYVDRLH</sequence>
<proteinExistence type="predicted"/>
<dbReference type="SMART" id="SM00398">
    <property type="entry name" value="HMG"/>
    <property type="match status" value="1"/>
</dbReference>
<dbReference type="Gene3D" id="1.10.30.10">
    <property type="entry name" value="High mobility group box domain"/>
    <property type="match status" value="1"/>
</dbReference>
<dbReference type="GO" id="GO:0030154">
    <property type="term" value="P:cell differentiation"/>
    <property type="evidence" value="ECO:0007669"/>
    <property type="project" value="TreeGrafter"/>
</dbReference>
<reference evidence="6" key="1">
    <citation type="submission" date="2020-05" db="EMBL/GenBank/DDBJ databases">
        <title>Mycena genomes resolve the evolution of fungal bioluminescence.</title>
        <authorList>
            <person name="Tsai I.J."/>
        </authorList>
    </citation>
    <scope>NUCLEOTIDE SEQUENCE</scope>
    <source>
        <strain evidence="6">CCC161011</strain>
    </source>
</reference>
<name>A0A8H7CLT8_9AGAR</name>
<keyword evidence="2" id="KW-0804">Transcription</keyword>
<feature type="region of interest" description="Disordered" evidence="4">
    <location>
        <begin position="100"/>
        <end position="243"/>
    </location>
</feature>
<evidence type="ECO:0000313" key="6">
    <source>
        <dbReference type="EMBL" id="KAF7340078.1"/>
    </source>
</evidence>
<protein>
    <submittedName>
        <fullName evidence="6">HMG box domain-containing protein</fullName>
    </submittedName>
</protein>
<feature type="compositionally biased region" description="Low complexity" evidence="4">
    <location>
        <begin position="198"/>
        <end position="226"/>
    </location>
</feature>
<dbReference type="GO" id="GO:0001228">
    <property type="term" value="F:DNA-binding transcription activator activity, RNA polymerase II-specific"/>
    <property type="evidence" value="ECO:0007669"/>
    <property type="project" value="TreeGrafter"/>
</dbReference>
<dbReference type="CDD" id="cd01389">
    <property type="entry name" value="HMG-box_ROX1-like"/>
    <property type="match status" value="1"/>
</dbReference>
<evidence type="ECO:0000256" key="4">
    <source>
        <dbReference type="SAM" id="MobiDB-lite"/>
    </source>
</evidence>
<organism evidence="6 7">
    <name type="scientific">Mycena venus</name>
    <dbReference type="NCBI Taxonomy" id="2733690"/>
    <lineage>
        <taxon>Eukaryota</taxon>
        <taxon>Fungi</taxon>
        <taxon>Dikarya</taxon>
        <taxon>Basidiomycota</taxon>
        <taxon>Agaricomycotina</taxon>
        <taxon>Agaricomycetes</taxon>
        <taxon>Agaricomycetidae</taxon>
        <taxon>Agaricales</taxon>
        <taxon>Marasmiineae</taxon>
        <taxon>Mycenaceae</taxon>
        <taxon>Mycena</taxon>
    </lineage>
</organism>
<evidence type="ECO:0000256" key="1">
    <source>
        <dbReference type="ARBA" id="ARBA00023125"/>
    </source>
</evidence>
<dbReference type="EMBL" id="JACAZI010000019">
    <property type="protein sequence ID" value="KAF7340078.1"/>
    <property type="molecule type" value="Genomic_DNA"/>
</dbReference>
<keyword evidence="1 3" id="KW-0238">DNA-binding</keyword>
<feature type="compositionally biased region" description="Basic and acidic residues" evidence="4">
    <location>
        <begin position="1"/>
        <end position="17"/>
    </location>
</feature>
<dbReference type="PANTHER" id="PTHR10270">
    <property type="entry name" value="SOX TRANSCRIPTION FACTOR"/>
    <property type="match status" value="1"/>
</dbReference>
<dbReference type="GO" id="GO:0000978">
    <property type="term" value="F:RNA polymerase II cis-regulatory region sequence-specific DNA binding"/>
    <property type="evidence" value="ECO:0007669"/>
    <property type="project" value="TreeGrafter"/>
</dbReference>
<dbReference type="SUPFAM" id="SSF47095">
    <property type="entry name" value="HMG-box"/>
    <property type="match status" value="1"/>
</dbReference>
<dbReference type="InterPro" id="IPR036910">
    <property type="entry name" value="HMG_box_dom_sf"/>
</dbReference>
<dbReference type="InterPro" id="IPR050140">
    <property type="entry name" value="SRY-related_HMG-box_TF-like"/>
</dbReference>
<evidence type="ECO:0000259" key="5">
    <source>
        <dbReference type="PROSITE" id="PS50118"/>
    </source>
</evidence>
<dbReference type="PROSITE" id="PS50118">
    <property type="entry name" value="HMG_BOX_2"/>
    <property type="match status" value="1"/>
</dbReference>
<feature type="region of interest" description="Disordered" evidence="4">
    <location>
        <begin position="1"/>
        <end position="49"/>
    </location>
</feature>
<keyword evidence="7" id="KW-1185">Reference proteome</keyword>
<dbReference type="Proteomes" id="UP000620124">
    <property type="component" value="Unassembled WGS sequence"/>
</dbReference>
<dbReference type="AlphaFoldDB" id="A0A8H7CLT8"/>
<accession>A0A8H7CLT8</accession>